<name>A0A9Q1KHP2_9CARY</name>
<dbReference type="PANTHER" id="PTHR47003">
    <property type="entry name" value="OS01G0970900 PROTEIN"/>
    <property type="match status" value="1"/>
</dbReference>
<dbReference type="InterPro" id="IPR011990">
    <property type="entry name" value="TPR-like_helical_dom_sf"/>
</dbReference>
<evidence type="ECO:0008006" key="6">
    <source>
        <dbReference type="Google" id="ProtNLM"/>
    </source>
</evidence>
<evidence type="ECO:0000256" key="2">
    <source>
        <dbReference type="PROSITE-ProRule" id="PRU00708"/>
    </source>
</evidence>
<comment type="caution">
    <text evidence="4">The sequence shown here is derived from an EMBL/GenBank/DDBJ whole genome shotgun (WGS) entry which is preliminary data.</text>
</comment>
<dbReference type="GO" id="GO:0008380">
    <property type="term" value="P:RNA splicing"/>
    <property type="evidence" value="ECO:0007669"/>
    <property type="project" value="InterPro"/>
</dbReference>
<evidence type="ECO:0000256" key="3">
    <source>
        <dbReference type="SAM" id="MobiDB-lite"/>
    </source>
</evidence>
<feature type="repeat" description="PPR" evidence="2">
    <location>
        <begin position="606"/>
        <end position="640"/>
    </location>
</feature>
<dbReference type="InterPro" id="IPR044578">
    <property type="entry name" value="BIR6-like"/>
</dbReference>
<dbReference type="Gene3D" id="1.25.40.10">
    <property type="entry name" value="Tetratricopeptide repeat domain"/>
    <property type="match status" value="2"/>
</dbReference>
<dbReference type="Pfam" id="PF01535">
    <property type="entry name" value="PPR"/>
    <property type="match status" value="2"/>
</dbReference>
<evidence type="ECO:0000313" key="4">
    <source>
        <dbReference type="EMBL" id="KAJ8444566.1"/>
    </source>
</evidence>
<accession>A0A9Q1KHP2</accession>
<gene>
    <name evidence="4" type="ORF">Cgig2_021316</name>
</gene>
<dbReference type="InterPro" id="IPR002885">
    <property type="entry name" value="PPR_rpt"/>
</dbReference>
<protein>
    <recommendedName>
        <fullName evidence="6">Pentatricopeptide repeat-containing protein</fullName>
    </recommendedName>
</protein>
<keyword evidence="1" id="KW-0677">Repeat</keyword>
<dbReference type="Proteomes" id="UP001153076">
    <property type="component" value="Unassembled WGS sequence"/>
</dbReference>
<dbReference type="EMBL" id="JAKOGI010000094">
    <property type="protein sequence ID" value="KAJ8444566.1"/>
    <property type="molecule type" value="Genomic_DNA"/>
</dbReference>
<dbReference type="AlphaFoldDB" id="A0A9Q1KHP2"/>
<reference evidence="4" key="1">
    <citation type="submission" date="2022-04" db="EMBL/GenBank/DDBJ databases">
        <title>Carnegiea gigantea Genome sequencing and assembly v2.</title>
        <authorList>
            <person name="Copetti D."/>
            <person name="Sanderson M.J."/>
            <person name="Burquez A."/>
            <person name="Wojciechowski M.F."/>
        </authorList>
    </citation>
    <scope>NUCLEOTIDE SEQUENCE</scope>
    <source>
        <strain evidence="4">SGP5-SGP5p</strain>
        <tissue evidence="4">Aerial part</tissue>
    </source>
</reference>
<sequence length="729" mass="82334">MKTVKAIPQWKLRCVRLATSQLLGPIIIPFHIRPQSRVGRQTVSHSLEAQPKWISQKPYSIPSSPPPPVPSNSEARSTDMRNQWRLLLRHHRSSGFLSALKPIHILHHQVTSTPSSSSRYFSSCLPQDTSFYPALPSHSQLRLLRHFSADPSTSANSSDQSVLLVGIFSKRINDDNIRKELESSNVFISHDLVLNVLGNLKSNPNTAIKFFDWVLERDGQRLSSKSYNLMLKILGSNGFVTEFWDVVGAMMKKGYGVSKGTFIEVSKKFEDDGLQADLEKFKGFFSKELDVSAASCRIAKLVRREVWDDVVEKELRELGVSYSSELVKMVLEKLSTESMKGLIFFRWIEESGFFEHNGVTYNAMAVVLGREDCFDRFWNIVGEMENAGHEMERETYVKVLGRFMNMKMLKDAVALYEFAMNGMSKLPKEECTFLLRKIVVARELDIDLFSRVVKVFTEKGFALEDSMLDAVLKSLTTVGRMTEYNKVLQAMLECGFRPSGTMQGRVAFDLSSSKMQDEADEFVQKLEACGLVPVSKMWAALIEGHCVAGDVDKARDCLQIMIDREGVSSAGYPLDILVNAYCNRNRASQAYKVLADFVNREGLKPCHMTYKMLLSKLLVQGSFHDALNMLSLMRNHGFPPFLDPFIAYLSRKGTADEAMLFLQGMTVNRYPSTSVFLRVFEAFSKAERPTEAQDLLAKCPQYVRNNADVLNFFYSMKSGKPVELAAMAA</sequence>
<dbReference type="NCBIfam" id="TIGR00756">
    <property type="entry name" value="PPR"/>
    <property type="match status" value="2"/>
</dbReference>
<dbReference type="PANTHER" id="PTHR47003:SF3">
    <property type="entry name" value="SMALL RIBOSOMAL SUBUNIT PROTEIN MS81 (RPPR8)"/>
    <property type="match status" value="1"/>
</dbReference>
<proteinExistence type="predicted"/>
<evidence type="ECO:0000313" key="5">
    <source>
        <dbReference type="Proteomes" id="UP001153076"/>
    </source>
</evidence>
<dbReference type="OrthoDB" id="777957at2759"/>
<evidence type="ECO:0000256" key="1">
    <source>
        <dbReference type="ARBA" id="ARBA00022737"/>
    </source>
</evidence>
<dbReference type="PROSITE" id="PS51375">
    <property type="entry name" value="PPR"/>
    <property type="match status" value="1"/>
</dbReference>
<organism evidence="4 5">
    <name type="scientific">Carnegiea gigantea</name>
    <dbReference type="NCBI Taxonomy" id="171969"/>
    <lineage>
        <taxon>Eukaryota</taxon>
        <taxon>Viridiplantae</taxon>
        <taxon>Streptophyta</taxon>
        <taxon>Embryophyta</taxon>
        <taxon>Tracheophyta</taxon>
        <taxon>Spermatophyta</taxon>
        <taxon>Magnoliopsida</taxon>
        <taxon>eudicotyledons</taxon>
        <taxon>Gunneridae</taxon>
        <taxon>Pentapetalae</taxon>
        <taxon>Caryophyllales</taxon>
        <taxon>Cactineae</taxon>
        <taxon>Cactaceae</taxon>
        <taxon>Cactoideae</taxon>
        <taxon>Echinocereeae</taxon>
        <taxon>Carnegiea</taxon>
    </lineage>
</organism>
<keyword evidence="5" id="KW-1185">Reference proteome</keyword>
<feature type="region of interest" description="Disordered" evidence="3">
    <location>
        <begin position="56"/>
        <end position="76"/>
    </location>
</feature>